<evidence type="ECO:0000313" key="1">
    <source>
        <dbReference type="EMBL" id="CAI9918508.1"/>
    </source>
</evidence>
<protein>
    <recommendedName>
        <fullName evidence="4">ZP domain-containing protein</fullName>
    </recommendedName>
</protein>
<organism evidence="1">
    <name type="scientific">Hexamita inflata</name>
    <dbReference type="NCBI Taxonomy" id="28002"/>
    <lineage>
        <taxon>Eukaryota</taxon>
        <taxon>Metamonada</taxon>
        <taxon>Diplomonadida</taxon>
        <taxon>Hexamitidae</taxon>
        <taxon>Hexamitinae</taxon>
        <taxon>Hexamita</taxon>
    </lineage>
</organism>
<evidence type="ECO:0000313" key="3">
    <source>
        <dbReference type="Proteomes" id="UP001642409"/>
    </source>
</evidence>
<keyword evidence="3" id="KW-1185">Reference proteome</keyword>
<name>A0AA86TP75_9EUKA</name>
<sequence>MYILLLSQQLNCFTDDTIVVLSKQSRQPTFTAQLLTLKTKDYVVCQSLLGSTFTISLYFGAFVYTYPTSQTLSGNIQLTFPCTDVNNCDAAFLATSASFKLTFPDTNTIAEDAISVFKIDRYNRLECLTNPQISYTAATQEMLISVTTGQCEMQIHQNTNAIVRLFVYPDFVQG</sequence>
<accession>A0AA86TP75</accession>
<evidence type="ECO:0008006" key="4">
    <source>
        <dbReference type="Google" id="ProtNLM"/>
    </source>
</evidence>
<dbReference type="EMBL" id="CATOUU010000158">
    <property type="protein sequence ID" value="CAI9918508.1"/>
    <property type="molecule type" value="Genomic_DNA"/>
</dbReference>
<evidence type="ECO:0000313" key="2">
    <source>
        <dbReference type="EMBL" id="CAL6068236.1"/>
    </source>
</evidence>
<reference evidence="2 3" key="2">
    <citation type="submission" date="2024-07" db="EMBL/GenBank/DDBJ databases">
        <authorList>
            <person name="Akdeniz Z."/>
        </authorList>
    </citation>
    <scope>NUCLEOTIDE SEQUENCE [LARGE SCALE GENOMIC DNA]</scope>
</reference>
<dbReference type="EMBL" id="CAXDID020000271">
    <property type="protein sequence ID" value="CAL6068236.1"/>
    <property type="molecule type" value="Genomic_DNA"/>
</dbReference>
<comment type="caution">
    <text evidence="1">The sequence shown here is derived from an EMBL/GenBank/DDBJ whole genome shotgun (WGS) entry which is preliminary data.</text>
</comment>
<reference evidence="1" key="1">
    <citation type="submission" date="2023-06" db="EMBL/GenBank/DDBJ databases">
        <authorList>
            <person name="Kurt Z."/>
        </authorList>
    </citation>
    <scope>NUCLEOTIDE SEQUENCE</scope>
</reference>
<gene>
    <name evidence="2" type="ORF">HINF_LOCUS53406</name>
    <name evidence="1" type="ORF">HINF_LOCUS6153</name>
</gene>
<proteinExistence type="predicted"/>
<dbReference type="Proteomes" id="UP001642409">
    <property type="component" value="Unassembled WGS sequence"/>
</dbReference>
<dbReference type="AlphaFoldDB" id="A0AA86TP75"/>